<name>A0AB40D1F9_DIOCR</name>
<dbReference type="InterPro" id="IPR013103">
    <property type="entry name" value="RVT_2"/>
</dbReference>
<evidence type="ECO:0000313" key="3">
    <source>
        <dbReference type="RefSeq" id="XP_039146121.1"/>
    </source>
</evidence>
<protein>
    <submittedName>
        <fullName evidence="3">Uncharacterized mitochondrial protein AtMg00810-like</fullName>
    </submittedName>
</protein>
<gene>
    <name evidence="3" type="primary">LOC120283493</name>
</gene>
<sequence length="330" mass="37318">MHRDSGSVILIVYVDDILITGSVTNGIEDTKRFLHSQFVTKDLGLLKYFLGIEVTSTDDGTILSQRRYVLDLLAEVGLLDCKPISTPMDPKVNLYDPNSPDYLDSRRYRTIVGKLLYLTVTRPDISFAIGRVSQFMEKPKKVHWNAVYHILRYLKFSLGNGLCFKSHGHLNLVGFSDADYAGSNEDKHSITGYCTYVGGNLVTWRSKKQHVVSRSSAESEYRAMAHTTCELLWISSLLTDMGIPIQHPIPMYCDNKAAIFIANNPAFHECTKHIEVDCHFIRDAVMRGQICTPFLQSSKQLADIFTKALPKAHLMKIMFKLGMRDVYALV</sequence>
<dbReference type="Pfam" id="PF07727">
    <property type="entry name" value="RVT_2"/>
    <property type="match status" value="1"/>
</dbReference>
<dbReference type="GeneID" id="120283493"/>
<evidence type="ECO:0000259" key="1">
    <source>
        <dbReference type="Pfam" id="PF07727"/>
    </source>
</evidence>
<evidence type="ECO:0000313" key="2">
    <source>
        <dbReference type="Proteomes" id="UP001515500"/>
    </source>
</evidence>
<dbReference type="AlphaFoldDB" id="A0AB40D1F9"/>
<proteinExistence type="predicted"/>
<accession>A0AB40D1F9</accession>
<dbReference type="SUPFAM" id="SSF56672">
    <property type="entry name" value="DNA/RNA polymerases"/>
    <property type="match status" value="1"/>
</dbReference>
<dbReference type="PANTHER" id="PTHR11439:SF484">
    <property type="entry name" value="REVERSE TRANSCRIPTASE TY1_COPIA-TYPE DOMAIN-CONTAINING PROTEIN"/>
    <property type="match status" value="1"/>
</dbReference>
<dbReference type="PANTHER" id="PTHR11439">
    <property type="entry name" value="GAG-POL-RELATED RETROTRANSPOSON"/>
    <property type="match status" value="1"/>
</dbReference>
<keyword evidence="2" id="KW-1185">Reference proteome</keyword>
<dbReference type="Proteomes" id="UP001515500">
    <property type="component" value="Chromosome 19"/>
</dbReference>
<reference evidence="3" key="1">
    <citation type="submission" date="2025-08" db="UniProtKB">
        <authorList>
            <consortium name="RefSeq"/>
        </authorList>
    </citation>
    <scope>IDENTIFICATION</scope>
</reference>
<feature type="domain" description="Reverse transcriptase Ty1/copia-type" evidence="1">
    <location>
        <begin position="5"/>
        <end position="88"/>
    </location>
</feature>
<dbReference type="RefSeq" id="XP_039146121.1">
    <property type="nucleotide sequence ID" value="XM_039290187.1"/>
</dbReference>
<dbReference type="CDD" id="cd09272">
    <property type="entry name" value="RNase_HI_RT_Ty1"/>
    <property type="match status" value="1"/>
</dbReference>
<dbReference type="InterPro" id="IPR043502">
    <property type="entry name" value="DNA/RNA_pol_sf"/>
</dbReference>
<organism evidence="2 3">
    <name type="scientific">Dioscorea cayennensis subsp. rotundata</name>
    <name type="common">White Guinea yam</name>
    <name type="synonym">Dioscorea rotundata</name>
    <dbReference type="NCBI Taxonomy" id="55577"/>
    <lineage>
        <taxon>Eukaryota</taxon>
        <taxon>Viridiplantae</taxon>
        <taxon>Streptophyta</taxon>
        <taxon>Embryophyta</taxon>
        <taxon>Tracheophyta</taxon>
        <taxon>Spermatophyta</taxon>
        <taxon>Magnoliopsida</taxon>
        <taxon>Liliopsida</taxon>
        <taxon>Dioscoreales</taxon>
        <taxon>Dioscoreaceae</taxon>
        <taxon>Dioscorea</taxon>
    </lineage>
</organism>